<dbReference type="RefSeq" id="WP_062413095.1">
    <property type="nucleotide sequence ID" value="NZ_JAJCIO010000013.1"/>
</dbReference>
<reference evidence="10 11" key="1">
    <citation type="submission" date="2022-06" db="EMBL/GenBank/DDBJ databases">
        <title>Isolation of gut microbiota from human fecal samples.</title>
        <authorList>
            <person name="Pamer E.G."/>
            <person name="Barat B."/>
            <person name="Waligurski E."/>
            <person name="Medina S."/>
            <person name="Paddock L."/>
            <person name="Mostad J."/>
        </authorList>
    </citation>
    <scope>NUCLEOTIDE SEQUENCE [LARGE SCALE GENOMIC DNA]</scope>
    <source>
        <strain evidence="10 11">DFI.1.1</strain>
    </source>
</reference>
<dbReference type="NCBIfam" id="NF001377">
    <property type="entry name" value="PRK00278.2-4"/>
    <property type="match status" value="1"/>
</dbReference>
<dbReference type="InterPro" id="IPR001468">
    <property type="entry name" value="Indole-3-GlycerolPSynthase_CS"/>
</dbReference>
<evidence type="ECO:0000256" key="5">
    <source>
        <dbReference type="ARBA" id="ARBA00022822"/>
    </source>
</evidence>
<keyword evidence="7 8" id="KW-0456">Lyase</keyword>
<dbReference type="InterPro" id="IPR013798">
    <property type="entry name" value="Indole-3-glycerol_P_synth_dom"/>
</dbReference>
<dbReference type="InterPro" id="IPR011060">
    <property type="entry name" value="RibuloseP-bd_barrel"/>
</dbReference>
<comment type="pathway">
    <text evidence="2 8">Amino-acid biosynthesis; L-tryptophan biosynthesis; L-tryptophan from chorismate: step 4/5.</text>
</comment>
<dbReference type="InterPro" id="IPR045186">
    <property type="entry name" value="Indole-3-glycerol_P_synth"/>
</dbReference>
<dbReference type="InterPro" id="IPR013785">
    <property type="entry name" value="Aldolase_TIM"/>
</dbReference>
<evidence type="ECO:0000313" key="10">
    <source>
        <dbReference type="EMBL" id="MCQ5343103.1"/>
    </source>
</evidence>
<proteinExistence type="inferred from homology"/>
<dbReference type="PROSITE" id="PS00614">
    <property type="entry name" value="IGPS"/>
    <property type="match status" value="1"/>
</dbReference>
<organism evidence="10 11">
    <name type="scientific">Megasphaera massiliensis</name>
    <dbReference type="NCBI Taxonomy" id="1232428"/>
    <lineage>
        <taxon>Bacteria</taxon>
        <taxon>Bacillati</taxon>
        <taxon>Bacillota</taxon>
        <taxon>Negativicutes</taxon>
        <taxon>Veillonellales</taxon>
        <taxon>Veillonellaceae</taxon>
        <taxon>Megasphaera</taxon>
    </lineage>
</organism>
<evidence type="ECO:0000256" key="3">
    <source>
        <dbReference type="ARBA" id="ARBA00022605"/>
    </source>
</evidence>
<accession>A0ABT1ST91</accession>
<keyword evidence="4 8" id="KW-0210">Decarboxylase</keyword>
<dbReference type="PANTHER" id="PTHR22854:SF2">
    <property type="entry name" value="INDOLE-3-GLYCEROL-PHOSPHATE SYNTHASE"/>
    <property type="match status" value="1"/>
</dbReference>
<evidence type="ECO:0000256" key="4">
    <source>
        <dbReference type="ARBA" id="ARBA00022793"/>
    </source>
</evidence>
<comment type="catalytic activity">
    <reaction evidence="1 8">
        <text>1-(2-carboxyphenylamino)-1-deoxy-D-ribulose 5-phosphate + H(+) = (1S,2R)-1-C-(indol-3-yl)glycerol 3-phosphate + CO2 + H2O</text>
        <dbReference type="Rhea" id="RHEA:23476"/>
        <dbReference type="ChEBI" id="CHEBI:15377"/>
        <dbReference type="ChEBI" id="CHEBI:15378"/>
        <dbReference type="ChEBI" id="CHEBI:16526"/>
        <dbReference type="ChEBI" id="CHEBI:58613"/>
        <dbReference type="ChEBI" id="CHEBI:58866"/>
        <dbReference type="EC" id="4.1.1.48"/>
    </reaction>
</comment>
<dbReference type="Proteomes" id="UP001206692">
    <property type="component" value="Unassembled WGS sequence"/>
</dbReference>
<evidence type="ECO:0000256" key="1">
    <source>
        <dbReference type="ARBA" id="ARBA00001633"/>
    </source>
</evidence>
<dbReference type="HAMAP" id="MF_00134_B">
    <property type="entry name" value="IGPS_B"/>
    <property type="match status" value="1"/>
</dbReference>
<sequence length="262" mass="28630">MILDDLTAAVAKRLVEDKERVSISDMKERALAAPKKEDFPFEKNLKQPGLSFICEVKKASPSKGLIAPDFPYVAIAKEYEQAGAAAISVLTERDYFLGSPQYLQDIAAAVTTPVLRKDFIIDEYQIYEARAIGASAILLICAILDDAQLKRFFELADSLGLSALVEAHDETEVLRAIKVGARIIGVNNRNLKDFTVSLDTSFRLRTLVPEDILFVAESGIKTSDHTQSLYDHGADAVLIGETLMRSPDKKAALEALAAGTRG</sequence>
<comment type="similarity">
    <text evidence="8">Belongs to the TrpC family.</text>
</comment>
<dbReference type="PANTHER" id="PTHR22854">
    <property type="entry name" value="TRYPTOPHAN BIOSYNTHESIS PROTEIN"/>
    <property type="match status" value="1"/>
</dbReference>
<protein>
    <recommendedName>
        <fullName evidence="8">Indole-3-glycerol phosphate synthase</fullName>
        <shortName evidence="8">IGPS</shortName>
        <ecNumber evidence="8">4.1.1.48</ecNumber>
    </recommendedName>
</protein>
<gene>
    <name evidence="8 10" type="primary">trpC</name>
    <name evidence="10" type="ORF">NE675_08750</name>
</gene>
<dbReference type="Gene3D" id="3.20.20.70">
    <property type="entry name" value="Aldolase class I"/>
    <property type="match status" value="1"/>
</dbReference>
<keyword evidence="5 8" id="KW-0822">Tryptophan biosynthesis</keyword>
<dbReference type="GO" id="GO:0004425">
    <property type="term" value="F:indole-3-glycerol-phosphate synthase activity"/>
    <property type="evidence" value="ECO:0007669"/>
    <property type="project" value="UniProtKB-EC"/>
</dbReference>
<dbReference type="Pfam" id="PF00218">
    <property type="entry name" value="IGPS"/>
    <property type="match status" value="1"/>
</dbReference>
<comment type="caution">
    <text evidence="10">The sequence shown here is derived from an EMBL/GenBank/DDBJ whole genome shotgun (WGS) entry which is preliminary data.</text>
</comment>
<keyword evidence="6 8" id="KW-0057">Aromatic amino acid biosynthesis</keyword>
<keyword evidence="3 8" id="KW-0028">Amino-acid biosynthesis</keyword>
<evidence type="ECO:0000259" key="9">
    <source>
        <dbReference type="Pfam" id="PF00218"/>
    </source>
</evidence>
<dbReference type="EMBL" id="JANGEW010000016">
    <property type="protein sequence ID" value="MCQ5343103.1"/>
    <property type="molecule type" value="Genomic_DNA"/>
</dbReference>
<dbReference type="EC" id="4.1.1.48" evidence="8"/>
<dbReference type="CDD" id="cd00331">
    <property type="entry name" value="IGPS"/>
    <property type="match status" value="1"/>
</dbReference>
<evidence type="ECO:0000256" key="2">
    <source>
        <dbReference type="ARBA" id="ARBA00004696"/>
    </source>
</evidence>
<keyword evidence="11" id="KW-1185">Reference proteome</keyword>
<evidence type="ECO:0000256" key="7">
    <source>
        <dbReference type="ARBA" id="ARBA00023239"/>
    </source>
</evidence>
<dbReference type="SUPFAM" id="SSF51366">
    <property type="entry name" value="Ribulose-phoshate binding barrel"/>
    <property type="match status" value="1"/>
</dbReference>
<evidence type="ECO:0000313" key="11">
    <source>
        <dbReference type="Proteomes" id="UP001206692"/>
    </source>
</evidence>
<evidence type="ECO:0000256" key="8">
    <source>
        <dbReference type="HAMAP-Rule" id="MF_00134"/>
    </source>
</evidence>
<evidence type="ECO:0000256" key="6">
    <source>
        <dbReference type="ARBA" id="ARBA00023141"/>
    </source>
</evidence>
<feature type="domain" description="Indole-3-glycerol phosphate synthase" evidence="9">
    <location>
        <begin position="4"/>
        <end position="256"/>
    </location>
</feature>
<name>A0ABT1ST91_9FIRM</name>